<accession>A0A5C8KQY5</accession>
<dbReference type="PANTHER" id="PTHR31284:SF10">
    <property type="entry name" value="ACID PHOSPHATASE-LIKE PROTEIN"/>
    <property type="match status" value="1"/>
</dbReference>
<protein>
    <submittedName>
        <fullName evidence="3">Acid phosphatase</fullName>
    </submittedName>
</protein>
<evidence type="ECO:0000256" key="2">
    <source>
        <dbReference type="SAM" id="SignalP"/>
    </source>
</evidence>
<name>A0A5C8KQY5_9GAMM</name>
<gene>
    <name evidence="3" type="ORF">FU658_08335</name>
</gene>
<dbReference type="InterPro" id="IPR023214">
    <property type="entry name" value="HAD_sf"/>
</dbReference>
<evidence type="ECO:0000256" key="1">
    <source>
        <dbReference type="ARBA" id="ARBA00022729"/>
    </source>
</evidence>
<feature type="signal peptide" evidence="2">
    <location>
        <begin position="1"/>
        <end position="24"/>
    </location>
</feature>
<sequence>MTGPTMIASRFLALACLVSLAACAAGPAPRHTPGPAADDNLNAVVWMQNSEEFALSALTVYRAAGALLDQALADPAWDAMAPGERAGDRTGLPPAIIVDVDETILDNSAYQARLVLEGREYDTGSWAEWVEEARATPVPGAVEFLSAAAGQGVTVFYITNREHGQAEATLANLAAVGFPVAQGVPVHLGLGMPVEGCTDQGQNKVCRRQWVAERYRVLMQFGDQLSDFIDIGDNSPASRAQAMASAGGYIGERWFMLPNPTYGYWESSLFGEDWSLSRDERRRIKRGSLRTH</sequence>
<keyword evidence="1 2" id="KW-0732">Signal</keyword>
<evidence type="ECO:0000313" key="4">
    <source>
        <dbReference type="Proteomes" id="UP000321248"/>
    </source>
</evidence>
<dbReference type="SFLD" id="SFLDG01125">
    <property type="entry name" value="C1.1:_Acid_Phosphatase_Like"/>
    <property type="match status" value="1"/>
</dbReference>
<dbReference type="InterPro" id="IPR006423">
    <property type="entry name" value="Lipo_e_P4"/>
</dbReference>
<dbReference type="InterPro" id="IPR036412">
    <property type="entry name" value="HAD-like_sf"/>
</dbReference>
<dbReference type="SFLD" id="SFLDS00003">
    <property type="entry name" value="Haloacid_Dehalogenase"/>
    <property type="match status" value="1"/>
</dbReference>
<dbReference type="Proteomes" id="UP000321248">
    <property type="component" value="Unassembled WGS sequence"/>
</dbReference>
<organism evidence="3 4">
    <name type="scientific">Alkalisalibacterium limincola</name>
    <dbReference type="NCBI Taxonomy" id="2699169"/>
    <lineage>
        <taxon>Bacteria</taxon>
        <taxon>Pseudomonadati</taxon>
        <taxon>Pseudomonadota</taxon>
        <taxon>Gammaproteobacteria</taxon>
        <taxon>Lysobacterales</taxon>
        <taxon>Lysobacteraceae</taxon>
        <taxon>Alkalisalibacterium</taxon>
    </lineage>
</organism>
<dbReference type="OrthoDB" id="395856at2"/>
<dbReference type="SUPFAM" id="SSF56784">
    <property type="entry name" value="HAD-like"/>
    <property type="match status" value="1"/>
</dbReference>
<dbReference type="InterPro" id="IPR005519">
    <property type="entry name" value="Acid_phosphat_B-like"/>
</dbReference>
<feature type="chain" id="PRO_5023063336" evidence="2">
    <location>
        <begin position="25"/>
        <end position="292"/>
    </location>
</feature>
<dbReference type="Gene3D" id="3.40.50.1000">
    <property type="entry name" value="HAD superfamily/HAD-like"/>
    <property type="match status" value="1"/>
</dbReference>
<dbReference type="GO" id="GO:0009279">
    <property type="term" value="C:cell outer membrane"/>
    <property type="evidence" value="ECO:0007669"/>
    <property type="project" value="InterPro"/>
</dbReference>
<dbReference type="EMBL" id="VRTS01000005">
    <property type="protein sequence ID" value="TXK62246.1"/>
    <property type="molecule type" value="Genomic_DNA"/>
</dbReference>
<dbReference type="PANTHER" id="PTHR31284">
    <property type="entry name" value="ACID PHOSPHATASE-LIKE PROTEIN"/>
    <property type="match status" value="1"/>
</dbReference>
<dbReference type="AlphaFoldDB" id="A0A5C8KQY5"/>
<keyword evidence="4" id="KW-1185">Reference proteome</keyword>
<comment type="caution">
    <text evidence="3">The sequence shown here is derived from an EMBL/GenBank/DDBJ whole genome shotgun (WGS) entry which is preliminary data.</text>
</comment>
<dbReference type="Pfam" id="PF03767">
    <property type="entry name" value="Acid_phosphat_B"/>
    <property type="match status" value="1"/>
</dbReference>
<evidence type="ECO:0000313" key="3">
    <source>
        <dbReference type="EMBL" id="TXK62246.1"/>
    </source>
</evidence>
<reference evidence="3 4" key="1">
    <citation type="submission" date="2019-08" db="EMBL/GenBank/DDBJ databases">
        <authorList>
            <person name="Karlyshev A.V."/>
        </authorList>
    </citation>
    <scope>NUCLEOTIDE SEQUENCE [LARGE SCALE GENOMIC DNA]</scope>
    <source>
        <strain evidence="3 4">Alg18-2.2</strain>
    </source>
</reference>
<dbReference type="PIRSF" id="PIRSF019271">
    <property type="entry name" value="Acid_Ptase_C"/>
    <property type="match status" value="1"/>
</dbReference>
<proteinExistence type="predicted"/>